<dbReference type="Pfam" id="PF12894">
    <property type="entry name" value="ANAPC4_WD40"/>
    <property type="match status" value="1"/>
</dbReference>
<reference evidence="4 5" key="1">
    <citation type="submission" date="2022-11" db="EMBL/GenBank/DDBJ databases">
        <title>Genome sequencing of Acetobacter type strain.</title>
        <authorList>
            <person name="Heo J."/>
            <person name="Lee D."/>
            <person name="Han B.-H."/>
            <person name="Hong S.-B."/>
            <person name="Kwon S.-W."/>
        </authorList>
    </citation>
    <scope>NUCLEOTIDE SEQUENCE [LARGE SCALE GENOMIC DNA]</scope>
    <source>
        <strain evidence="4 5">KACC 21253</strain>
    </source>
</reference>
<organism evidence="4 5">
    <name type="scientific">Acetobacter thailandicus</name>
    <dbReference type="NCBI Taxonomy" id="1502842"/>
    <lineage>
        <taxon>Bacteria</taxon>
        <taxon>Pseudomonadati</taxon>
        <taxon>Pseudomonadota</taxon>
        <taxon>Alphaproteobacteria</taxon>
        <taxon>Acetobacterales</taxon>
        <taxon>Acetobacteraceae</taxon>
        <taxon>Acetobacter</taxon>
    </lineage>
</organism>
<keyword evidence="2" id="KW-0677">Repeat</keyword>
<comment type="caution">
    <text evidence="4">The sequence shown here is derived from an EMBL/GenBank/DDBJ whole genome shotgun (WGS) entry which is preliminary data.</text>
</comment>
<dbReference type="EMBL" id="JAPIUZ010000005">
    <property type="protein sequence ID" value="MCX2564349.1"/>
    <property type="molecule type" value="Genomic_DNA"/>
</dbReference>
<dbReference type="PANTHER" id="PTHR13720">
    <property type="entry name" value="WD-40 REPEAT PROTEIN"/>
    <property type="match status" value="1"/>
</dbReference>
<dbReference type="InterPro" id="IPR024977">
    <property type="entry name" value="Apc4-like_WD40_dom"/>
</dbReference>
<evidence type="ECO:0000259" key="3">
    <source>
        <dbReference type="Pfam" id="PF12894"/>
    </source>
</evidence>
<evidence type="ECO:0000256" key="2">
    <source>
        <dbReference type="ARBA" id="ARBA00022737"/>
    </source>
</evidence>
<dbReference type="InterPro" id="IPR015943">
    <property type="entry name" value="WD40/YVTN_repeat-like_dom_sf"/>
</dbReference>
<dbReference type="InterPro" id="IPR050630">
    <property type="entry name" value="WD_repeat_EMAP"/>
</dbReference>
<accession>A0ABT3QGD9</accession>
<dbReference type="SUPFAM" id="SSF50978">
    <property type="entry name" value="WD40 repeat-like"/>
    <property type="match status" value="1"/>
</dbReference>
<dbReference type="Proteomes" id="UP001301152">
    <property type="component" value="Unassembled WGS sequence"/>
</dbReference>
<gene>
    <name evidence="4" type="ORF">OQ497_10305</name>
</gene>
<dbReference type="SMART" id="SM00320">
    <property type="entry name" value="WD40"/>
    <property type="match status" value="6"/>
</dbReference>
<evidence type="ECO:0000313" key="4">
    <source>
        <dbReference type="EMBL" id="MCX2564349.1"/>
    </source>
</evidence>
<dbReference type="Gene3D" id="2.130.10.10">
    <property type="entry name" value="YVTN repeat-like/Quinoprotein amine dehydrogenase"/>
    <property type="match status" value="2"/>
</dbReference>
<proteinExistence type="predicted"/>
<feature type="domain" description="Anaphase-promoting complex subunit 4-like WD40" evidence="3">
    <location>
        <begin position="282"/>
        <end position="347"/>
    </location>
</feature>
<name>A0ABT3QGD9_9PROT</name>
<keyword evidence="5" id="KW-1185">Reference proteome</keyword>
<dbReference type="InterPro" id="IPR001680">
    <property type="entry name" value="WD40_rpt"/>
</dbReference>
<dbReference type="RefSeq" id="WP_173559772.1">
    <property type="nucleotide sequence ID" value="NZ_JAERLA010000007.1"/>
</dbReference>
<keyword evidence="1" id="KW-0853">WD repeat</keyword>
<dbReference type="InterPro" id="IPR036322">
    <property type="entry name" value="WD40_repeat_dom_sf"/>
</dbReference>
<evidence type="ECO:0000313" key="5">
    <source>
        <dbReference type="Proteomes" id="UP001301152"/>
    </source>
</evidence>
<dbReference type="PANTHER" id="PTHR13720:SF33">
    <property type="entry name" value="HELP DOMAIN-CONTAINING PROTEIN"/>
    <property type="match status" value="1"/>
</dbReference>
<sequence length="350" mass="37028">MSTPTIHGLIDKRGASRVVNGHIIACTASRDSQRFAFTTGEGDVIVIHRADLTETSAWVTHAVHDGSALCIAPDTDPHSFLTGGDDGRLCRIDMHGEIEELSKSRRWVDHVATHVDAKTGCIALATGKQVELRDATGRKLVKTLEHPSAVSGIVFDAKGKRIAASHYNGASVWFTQPKSESARVLEWKGSHIGIAIHPKGDALITAMQDNDLHGWRLSDGHNIRMSGYPSKVRSLSFSSNGKWLATSGADCVIMWPFFGGGPMGKAPKELPGAGGALCTCVAFHPQQDVVAAGFSDGTVLLIETESQRVLPVTTTGKHGAVTTLAYSADGCLLGFGTEGGQIGIVNLSAS</sequence>
<protein>
    <submittedName>
        <fullName evidence="4">WD40 repeat domain-containing protein</fullName>
    </submittedName>
</protein>
<evidence type="ECO:0000256" key="1">
    <source>
        <dbReference type="ARBA" id="ARBA00022574"/>
    </source>
</evidence>
<dbReference type="Pfam" id="PF00400">
    <property type="entry name" value="WD40"/>
    <property type="match status" value="1"/>
</dbReference>